<accession>A0ABV0YTE6</accession>
<feature type="transmembrane region" description="Helical" evidence="1">
    <location>
        <begin position="86"/>
        <end position="106"/>
    </location>
</feature>
<proteinExistence type="predicted"/>
<keyword evidence="1" id="KW-0812">Transmembrane</keyword>
<evidence type="ECO:0000313" key="2">
    <source>
        <dbReference type="EMBL" id="MEQ2297147.1"/>
    </source>
</evidence>
<organism evidence="2 3">
    <name type="scientific">Ameca splendens</name>
    <dbReference type="NCBI Taxonomy" id="208324"/>
    <lineage>
        <taxon>Eukaryota</taxon>
        <taxon>Metazoa</taxon>
        <taxon>Chordata</taxon>
        <taxon>Craniata</taxon>
        <taxon>Vertebrata</taxon>
        <taxon>Euteleostomi</taxon>
        <taxon>Actinopterygii</taxon>
        <taxon>Neopterygii</taxon>
        <taxon>Teleostei</taxon>
        <taxon>Neoteleostei</taxon>
        <taxon>Acanthomorphata</taxon>
        <taxon>Ovalentaria</taxon>
        <taxon>Atherinomorphae</taxon>
        <taxon>Cyprinodontiformes</taxon>
        <taxon>Goodeidae</taxon>
        <taxon>Ameca</taxon>
    </lineage>
</organism>
<protein>
    <submittedName>
        <fullName evidence="2">Uncharacterized protein</fullName>
    </submittedName>
</protein>
<gene>
    <name evidence="2" type="ORF">AMECASPLE_031746</name>
</gene>
<evidence type="ECO:0000256" key="1">
    <source>
        <dbReference type="SAM" id="Phobius"/>
    </source>
</evidence>
<evidence type="ECO:0000313" key="3">
    <source>
        <dbReference type="Proteomes" id="UP001469553"/>
    </source>
</evidence>
<keyword evidence="1" id="KW-0472">Membrane</keyword>
<comment type="caution">
    <text evidence="2">The sequence shown here is derived from an EMBL/GenBank/DDBJ whole genome shotgun (WGS) entry which is preliminary data.</text>
</comment>
<name>A0ABV0YTE6_9TELE</name>
<feature type="transmembrane region" description="Helical" evidence="1">
    <location>
        <begin position="57"/>
        <end position="80"/>
    </location>
</feature>
<dbReference type="EMBL" id="JAHRIP010041622">
    <property type="protein sequence ID" value="MEQ2297147.1"/>
    <property type="molecule type" value="Genomic_DNA"/>
</dbReference>
<dbReference type="Proteomes" id="UP001469553">
    <property type="component" value="Unassembled WGS sequence"/>
</dbReference>
<reference evidence="2 3" key="1">
    <citation type="submission" date="2021-06" db="EMBL/GenBank/DDBJ databases">
        <authorList>
            <person name="Palmer J.M."/>
        </authorList>
    </citation>
    <scope>NUCLEOTIDE SEQUENCE [LARGE SCALE GENOMIC DNA]</scope>
    <source>
        <strain evidence="2 3">AS_MEX2019</strain>
        <tissue evidence="2">Muscle</tissue>
    </source>
</reference>
<keyword evidence="1" id="KW-1133">Transmembrane helix</keyword>
<keyword evidence="3" id="KW-1185">Reference proteome</keyword>
<sequence>MTGALMRTGLSIKGALEEQQQLNHQNSLEPPGVAAAVCFISSTSVVNNWSSPGRASWLLLSVFSICWFSGLFSVGTGFVLFVGWKWLFIVLVQCDFLYCFYLSALLKLCPDFLANGVPVCFPPTLNSSRSPLLILLLFLVSGNVQLNPGSPLNTIETPEEFRVRSGLGIIHKNSCNFLPKLDLMKIGQNHKC</sequence>